<feature type="compositionally biased region" description="Polar residues" evidence="1">
    <location>
        <begin position="635"/>
        <end position="644"/>
    </location>
</feature>
<dbReference type="InterPro" id="IPR016181">
    <property type="entry name" value="Acyl_CoA_acyltransferase"/>
</dbReference>
<dbReference type="GO" id="GO:0016747">
    <property type="term" value="F:acyltransferase activity, transferring groups other than amino-acyl groups"/>
    <property type="evidence" value="ECO:0007669"/>
    <property type="project" value="InterPro"/>
</dbReference>
<dbReference type="Gene3D" id="3.30.470.20">
    <property type="entry name" value="ATP-grasp fold, B domain"/>
    <property type="match status" value="1"/>
</dbReference>
<dbReference type="Pfam" id="PF13380">
    <property type="entry name" value="CoA_binding_2"/>
    <property type="match status" value="1"/>
</dbReference>
<dbReference type="Pfam" id="PF13549">
    <property type="entry name" value="ATP-grasp_5"/>
    <property type="match status" value="1"/>
</dbReference>
<sequence length="941" mass="99627">MQTSPDRHEYPAHWEADVVLRDGGTARIRPITVDDAERLVSFYEQVSDESKYYRFFAPYPRLSAKDVHRFTHHDFVDRVGLAATVGGEFIATVRYDRIGADGTPASAPADEAEVAFLVQDAHQGRGVASALLEHIGAVARERGIRRFAAEVLPANTKMIKVFTDAGYTQKRSFEDGVVRLEFDLEPTDRSLAVQYAREHRAEARSVQRLLAPGSVAVIGAGRTPGGVGRSVLANIRDAGFTGRLYAVNKALPEEQKDLDGVPAHRSVRDIDGPVDLAVVAVPAEHVPEVVTECGEHGVQGLVVVSAGYAESGTEGRERQRALVRQARTYGMRIIGPNAFGIINTSPRVRLNASLAPETPRPGRIGLFAQSGAIGIALLSRLHRRGGGVTGVTGVSTFVSSGNRADVSGNDVLQHWYEDPDTDVVLMYLESIGNPRKFTRLARRTAAAKPLVVVQGARHGAAPQGHAVRATRLPHTTVSALLRQAGVIRVDTITELVDAGLLLARQPLPAGPRVAILGNSESLGLLTYDACLAEGLRPHPPQDLTTAASAADFHTALSRALADDRCDAVVVTAIPAVGEGSVADAALAGALRSAVAAAPAKPVLVVHVELGGLAEALSAAASTAPQTDADDPPQTRAESPQVTLSPTPPGEPPEDSHLIPAYPAAERAVRALAQAVAYAQWRRDAADPGRVPEYEDIDEKGAATLIGGLLARGQGLTLGPEETCDLLGHYGIHVHRALPAPTLDAAAEAARTLGYPVALKATAPHLRHRADLGGVRLDLADEDQLRRSYTELTELFGAPEELRPVVQRMAPRGVDVVVRAVIDPAAGAVLSFGLAGAASQLLGDTAHRLIPVTDKEATSLVRSIRTAPLLFGWRGSAPADTGALEELLLRVSRLVDDHPEVVAVTLEPVVVASHGLSVLGASIRLAPPPARDDLGPRTLPAY</sequence>
<dbReference type="Pfam" id="PF00583">
    <property type="entry name" value="Acetyltransf_1"/>
    <property type="match status" value="1"/>
</dbReference>
<evidence type="ECO:0000256" key="1">
    <source>
        <dbReference type="SAM" id="MobiDB-lite"/>
    </source>
</evidence>
<dbReference type="SUPFAM" id="SSF55729">
    <property type="entry name" value="Acyl-CoA N-acyltransferases (Nat)"/>
    <property type="match status" value="1"/>
</dbReference>
<dbReference type="SUPFAM" id="SSF52210">
    <property type="entry name" value="Succinyl-CoA synthetase domains"/>
    <property type="match status" value="2"/>
</dbReference>
<dbReference type="GO" id="GO:0005524">
    <property type="term" value="F:ATP binding"/>
    <property type="evidence" value="ECO:0007669"/>
    <property type="project" value="InterPro"/>
</dbReference>
<dbReference type="KEGG" id="scoe:CP976_32055"/>
<name>A0A5J6I9H0_STRC4</name>
<organism evidence="3 4">
    <name type="scientific">Streptomyces coeruleorubidus</name>
    <dbReference type="NCBI Taxonomy" id="116188"/>
    <lineage>
        <taxon>Bacteria</taxon>
        <taxon>Bacillati</taxon>
        <taxon>Actinomycetota</taxon>
        <taxon>Actinomycetes</taxon>
        <taxon>Kitasatosporales</taxon>
        <taxon>Streptomycetaceae</taxon>
        <taxon>Streptomyces</taxon>
    </lineage>
</organism>
<reference evidence="3 4" key="1">
    <citation type="submission" date="2017-09" db="EMBL/GenBank/DDBJ databases">
        <authorList>
            <person name="Lee N."/>
            <person name="Cho B.-K."/>
        </authorList>
    </citation>
    <scope>NUCLEOTIDE SEQUENCE [LARGE SCALE GENOMIC DNA]</scope>
    <source>
        <strain evidence="3 4">ATCC 13740</strain>
    </source>
</reference>
<dbReference type="CDD" id="cd04301">
    <property type="entry name" value="NAT_SF"/>
    <property type="match status" value="1"/>
</dbReference>
<dbReference type="SUPFAM" id="SSF56059">
    <property type="entry name" value="Glutathione synthetase ATP-binding domain-like"/>
    <property type="match status" value="1"/>
</dbReference>
<dbReference type="Pfam" id="PF13607">
    <property type="entry name" value="Succ_CoA_lig"/>
    <property type="match status" value="1"/>
</dbReference>
<dbReference type="InterPro" id="IPR016102">
    <property type="entry name" value="Succinyl-CoA_synth-like"/>
</dbReference>
<dbReference type="InterPro" id="IPR013815">
    <property type="entry name" value="ATP_grasp_subdomain_1"/>
</dbReference>
<dbReference type="Gene3D" id="3.30.1490.20">
    <property type="entry name" value="ATP-grasp fold, A domain"/>
    <property type="match status" value="1"/>
</dbReference>
<evidence type="ECO:0000259" key="2">
    <source>
        <dbReference type="PROSITE" id="PS51186"/>
    </source>
</evidence>
<dbReference type="InterPro" id="IPR036291">
    <property type="entry name" value="NAD(P)-bd_dom_sf"/>
</dbReference>
<dbReference type="PANTHER" id="PTHR42793:SF1">
    <property type="entry name" value="PEPTIDYL-LYSINE N-ACETYLTRANSFERASE PATZ"/>
    <property type="match status" value="1"/>
</dbReference>
<accession>A0A5J6I9H0</accession>
<dbReference type="RefSeq" id="WP_150483426.1">
    <property type="nucleotide sequence ID" value="NZ_BMTB01000002.1"/>
</dbReference>
<protein>
    <submittedName>
        <fullName evidence="3">GNAT family N-acetyltransferase</fullName>
    </submittedName>
</protein>
<dbReference type="InterPro" id="IPR000182">
    <property type="entry name" value="GNAT_dom"/>
</dbReference>
<evidence type="ECO:0000313" key="3">
    <source>
        <dbReference type="EMBL" id="QEV28292.1"/>
    </source>
</evidence>
<dbReference type="SUPFAM" id="SSF51735">
    <property type="entry name" value="NAD(P)-binding Rossmann-fold domains"/>
    <property type="match status" value="1"/>
</dbReference>
<dbReference type="PROSITE" id="PS51186">
    <property type="entry name" value="GNAT"/>
    <property type="match status" value="1"/>
</dbReference>
<dbReference type="GeneID" id="91420682"/>
<dbReference type="InterPro" id="IPR003781">
    <property type="entry name" value="CoA-bd"/>
</dbReference>
<dbReference type="EMBL" id="CP023694">
    <property type="protein sequence ID" value="QEV28292.1"/>
    <property type="molecule type" value="Genomic_DNA"/>
</dbReference>
<dbReference type="PANTHER" id="PTHR42793">
    <property type="entry name" value="COA BINDING DOMAIN CONTAINING PROTEIN"/>
    <property type="match status" value="1"/>
</dbReference>
<evidence type="ECO:0000313" key="4">
    <source>
        <dbReference type="Proteomes" id="UP000326598"/>
    </source>
</evidence>
<dbReference type="SMART" id="SM00881">
    <property type="entry name" value="CoA_binding"/>
    <property type="match status" value="1"/>
</dbReference>
<feature type="region of interest" description="Disordered" evidence="1">
    <location>
        <begin position="620"/>
        <end position="657"/>
    </location>
</feature>
<gene>
    <name evidence="3" type="ORF">CP976_32055</name>
</gene>
<dbReference type="InterPro" id="IPR032875">
    <property type="entry name" value="Succ_CoA_lig_flav_dom"/>
</dbReference>
<dbReference type="Gene3D" id="3.40.50.720">
    <property type="entry name" value="NAD(P)-binding Rossmann-like Domain"/>
    <property type="match status" value="1"/>
</dbReference>
<dbReference type="AlphaFoldDB" id="A0A5J6I9H0"/>
<feature type="domain" description="N-acetyltransferase" evidence="2">
    <location>
        <begin position="26"/>
        <end position="185"/>
    </location>
</feature>
<keyword evidence="3" id="KW-0808">Transferase</keyword>
<proteinExistence type="predicted"/>
<dbReference type="Gene3D" id="3.40.630.30">
    <property type="match status" value="1"/>
</dbReference>
<dbReference type="Proteomes" id="UP000326598">
    <property type="component" value="Chromosome"/>
</dbReference>
<dbReference type="Gene3D" id="3.40.50.261">
    <property type="entry name" value="Succinyl-CoA synthetase domains"/>
    <property type="match status" value="2"/>
</dbReference>